<evidence type="ECO:0000256" key="1">
    <source>
        <dbReference type="SAM" id="MobiDB-lite"/>
    </source>
</evidence>
<proteinExistence type="predicted"/>
<sequence>MSNSDFENDDEVDQDALSLKALAKGVLARDFRPRAASVRRLAEAVLDLKSEKKALKRSAKAGEPGAKARKSSKKDKKLARIPGQRGKG</sequence>
<reference evidence="2 3" key="1">
    <citation type="submission" date="2015-04" db="EMBL/GenBank/DDBJ databases">
        <title>The draft genome sequence of Erythrobacr gangjinensis K7-2.</title>
        <authorList>
            <person name="Zhuang L."/>
            <person name="Liu Y."/>
            <person name="Shao Z."/>
        </authorList>
    </citation>
    <scope>NUCLEOTIDE SEQUENCE [LARGE SCALE GENOMIC DNA]</scope>
    <source>
        <strain evidence="2 3">K7-2</strain>
    </source>
</reference>
<gene>
    <name evidence="2" type="ORF">AAW01_10060</name>
</gene>
<dbReference type="STRING" id="502682.BMF35_a1017"/>
<comment type="caution">
    <text evidence="2">The sequence shown here is derived from an EMBL/GenBank/DDBJ whole genome shotgun (WGS) entry which is preliminary data.</text>
</comment>
<dbReference type="RefSeq" id="WP_047007172.1">
    <property type="nucleotide sequence ID" value="NZ_CP018097.1"/>
</dbReference>
<protein>
    <submittedName>
        <fullName evidence="2">Uncharacterized protein</fullName>
    </submittedName>
</protein>
<evidence type="ECO:0000313" key="2">
    <source>
        <dbReference type="EMBL" id="KLE31822.1"/>
    </source>
</evidence>
<name>A0A0G9MMA2_9SPHN</name>
<dbReference type="OrthoDB" id="7411284at2"/>
<dbReference type="PATRIC" id="fig|502682.8.peg.2054"/>
<feature type="compositionally biased region" description="Basic residues" evidence="1">
    <location>
        <begin position="67"/>
        <end position="79"/>
    </location>
</feature>
<accession>A0A0G9MMA2</accession>
<dbReference type="Proteomes" id="UP000053070">
    <property type="component" value="Unassembled WGS sequence"/>
</dbReference>
<feature type="region of interest" description="Disordered" evidence="1">
    <location>
        <begin position="52"/>
        <end position="88"/>
    </location>
</feature>
<keyword evidence="3" id="KW-1185">Reference proteome</keyword>
<dbReference type="AlphaFoldDB" id="A0A0G9MMA2"/>
<dbReference type="EMBL" id="LBHC01000002">
    <property type="protein sequence ID" value="KLE31822.1"/>
    <property type="molecule type" value="Genomic_DNA"/>
</dbReference>
<organism evidence="2 3">
    <name type="scientific">Aurantiacibacter gangjinensis</name>
    <dbReference type="NCBI Taxonomy" id="502682"/>
    <lineage>
        <taxon>Bacteria</taxon>
        <taxon>Pseudomonadati</taxon>
        <taxon>Pseudomonadota</taxon>
        <taxon>Alphaproteobacteria</taxon>
        <taxon>Sphingomonadales</taxon>
        <taxon>Erythrobacteraceae</taxon>
        <taxon>Aurantiacibacter</taxon>
    </lineage>
</organism>
<dbReference type="KEGG" id="egn:BMF35_a1017"/>
<evidence type="ECO:0000313" key="3">
    <source>
        <dbReference type="Proteomes" id="UP000053070"/>
    </source>
</evidence>